<accession>A0A8B3DJ15</accession>
<evidence type="ECO:0000313" key="2">
    <source>
        <dbReference type="Proteomes" id="UP000253437"/>
    </source>
</evidence>
<dbReference type="EMBL" id="QOUW02000127">
    <property type="protein sequence ID" value="RIW05814.1"/>
    <property type="molecule type" value="Genomic_DNA"/>
</dbReference>
<gene>
    <name evidence="1" type="ORF">DS957_022380</name>
</gene>
<proteinExistence type="predicted"/>
<sequence length="127" mass="14639">MALEVFIDICGVTATTREIDREWVTGLVNRAKDRKSKVWVSVIVRDLKQDINIRLACGSAPRIATTTNSPRRKPLTQLESKLTDLWSMFRCEGGNVNVQGVCDFIRYLEGCQRRESDEKLKKDKQWH</sequence>
<name>A0A8B3DJ15_VIBHA</name>
<comment type="caution">
    <text evidence="1">The sequence shown here is derived from an EMBL/GenBank/DDBJ whole genome shotgun (WGS) entry which is preliminary data.</text>
</comment>
<dbReference type="Proteomes" id="UP000253437">
    <property type="component" value="Unassembled WGS sequence"/>
</dbReference>
<dbReference type="RefSeq" id="WP_114092828.1">
    <property type="nucleotide sequence ID" value="NZ_CP045070.1"/>
</dbReference>
<evidence type="ECO:0000313" key="1">
    <source>
        <dbReference type="EMBL" id="RIW05814.1"/>
    </source>
</evidence>
<reference evidence="1 2" key="1">
    <citation type="submission" date="2018-08" db="EMBL/GenBank/DDBJ databases">
        <title>Vibrio harveyi strains pathogenic to white snook Centropomus viridis Lockington (1877) and potential probiotic bacteria.</title>
        <authorList>
            <person name="Soto-Rodriguez S."/>
            <person name="Gomez-Gil B."/>
            <person name="Lozano-Olvera R."/>
        </authorList>
    </citation>
    <scope>NUCLEOTIDE SEQUENCE [LARGE SCALE GENOMIC DNA]</scope>
    <source>
        <strain evidence="1 2">CAIM 1508</strain>
    </source>
</reference>
<organism evidence="1 2">
    <name type="scientific">Vibrio harveyi</name>
    <name type="common">Beneckea harveyi</name>
    <dbReference type="NCBI Taxonomy" id="669"/>
    <lineage>
        <taxon>Bacteria</taxon>
        <taxon>Pseudomonadati</taxon>
        <taxon>Pseudomonadota</taxon>
        <taxon>Gammaproteobacteria</taxon>
        <taxon>Vibrionales</taxon>
        <taxon>Vibrionaceae</taxon>
        <taxon>Vibrio</taxon>
    </lineage>
</organism>
<dbReference type="AlphaFoldDB" id="A0A8B3DJ15"/>
<protein>
    <submittedName>
        <fullName evidence="1">Uncharacterized protein</fullName>
    </submittedName>
</protein>